<keyword evidence="3" id="KW-1185">Reference proteome</keyword>
<reference evidence="2 3" key="1">
    <citation type="submission" date="2023-06" db="EMBL/GenBank/DDBJ databases">
        <title>Roseiconus lacunae JC819 isolated from Gulf of Mannar region, Tamil Nadu.</title>
        <authorList>
            <person name="Pk S."/>
            <person name="Ch S."/>
            <person name="Ch V.R."/>
        </authorList>
    </citation>
    <scope>NUCLEOTIDE SEQUENCE [LARGE SCALE GENOMIC DNA]</scope>
    <source>
        <strain evidence="2 3">JC819</strain>
    </source>
</reference>
<feature type="region of interest" description="Disordered" evidence="1">
    <location>
        <begin position="1"/>
        <end position="28"/>
    </location>
</feature>
<dbReference type="Proteomes" id="UP001239462">
    <property type="component" value="Unassembled WGS sequence"/>
</dbReference>
<evidence type="ECO:0000313" key="3">
    <source>
        <dbReference type="Proteomes" id="UP001239462"/>
    </source>
</evidence>
<evidence type="ECO:0000256" key="1">
    <source>
        <dbReference type="SAM" id="MobiDB-lite"/>
    </source>
</evidence>
<evidence type="ECO:0000313" key="2">
    <source>
        <dbReference type="EMBL" id="MDM4016155.1"/>
    </source>
</evidence>
<proteinExistence type="predicted"/>
<accession>A0ABT7PI40</accession>
<dbReference type="EMBL" id="JASZZN010000007">
    <property type="protein sequence ID" value="MDM4016155.1"/>
    <property type="molecule type" value="Genomic_DNA"/>
</dbReference>
<comment type="caution">
    <text evidence="2">The sequence shown here is derived from an EMBL/GenBank/DDBJ whole genome shotgun (WGS) entry which is preliminary data.</text>
</comment>
<organism evidence="2 3">
    <name type="scientific">Roseiconus lacunae</name>
    <dbReference type="NCBI Taxonomy" id="2605694"/>
    <lineage>
        <taxon>Bacteria</taxon>
        <taxon>Pseudomonadati</taxon>
        <taxon>Planctomycetota</taxon>
        <taxon>Planctomycetia</taxon>
        <taxon>Pirellulales</taxon>
        <taxon>Pirellulaceae</taxon>
        <taxon>Roseiconus</taxon>
    </lineage>
</organism>
<protein>
    <submittedName>
        <fullName evidence="2">Uncharacterized protein</fullName>
    </submittedName>
</protein>
<gene>
    <name evidence="2" type="ORF">QTN89_12000</name>
</gene>
<name>A0ABT7PI40_9BACT</name>
<sequence length="125" mass="14419">MFAQQPQPGDHTSEYGEPQDDAASAERFDNQQLLNDVLGETLARHQEDGGSLIDALEQLRGSCDGRRCDESLFVEIARQVLRHRLGDRFRRLPQDAFEEVGRAFWNNEQSRERIQQFWSTLGIDK</sequence>
<dbReference type="RefSeq" id="WP_149495994.1">
    <property type="nucleotide sequence ID" value="NZ_CP141221.1"/>
</dbReference>